<geneLocation type="plasmid" evidence="2 3">
    <name>p1unnamed</name>
</geneLocation>
<reference evidence="2 3" key="1">
    <citation type="journal article" date="2022" name="Int. J. Syst. Evol. Microbiol.">
        <title>Apilactobacillus apisilvae sp. nov., Nicolia spurrieriana gen. nov. sp. nov., Bombilactobacillus folatiphilus sp. nov. and Bombilactobacillus thymidiniphilus sp. nov., four new lactic acid bacterial isolates from stingless bees Tetragonula carbonaria and Austroplebeia australis.</title>
        <authorList>
            <person name="Oliphant S.A."/>
            <person name="Watson-Haigh N.S."/>
            <person name="Sumby K.M."/>
            <person name="Gardner J."/>
            <person name="Groom S."/>
            <person name="Jiranek V."/>
        </authorList>
    </citation>
    <scope>NUCLEOTIDE SEQUENCE [LARGE SCALE GENOMIC DNA]</scope>
    <source>
        <strain evidence="2 3">SG5_A10</strain>
    </source>
</reference>
<dbReference type="Gene3D" id="3.40.50.300">
    <property type="entry name" value="P-loop containing nucleotide triphosphate hydrolases"/>
    <property type="match status" value="1"/>
</dbReference>
<dbReference type="PANTHER" id="PTHR30050:SF4">
    <property type="entry name" value="ATP-BINDING PROTEIN RV3427C IN INSERTION SEQUENCE-RELATED"/>
    <property type="match status" value="1"/>
</dbReference>
<organism evidence="2 3">
    <name type="scientific">Apilactobacillus apisilvae</name>
    <dbReference type="NCBI Taxonomy" id="2923364"/>
    <lineage>
        <taxon>Bacteria</taxon>
        <taxon>Bacillati</taxon>
        <taxon>Bacillota</taxon>
        <taxon>Bacilli</taxon>
        <taxon>Lactobacillales</taxon>
        <taxon>Lactobacillaceae</taxon>
        <taxon>Apilactobacillus</taxon>
    </lineage>
</organism>
<proteinExistence type="predicted"/>
<gene>
    <name evidence="2" type="ORF">MOO46_07445</name>
</gene>
<evidence type="ECO:0000313" key="2">
    <source>
        <dbReference type="EMBL" id="UQS85818.1"/>
    </source>
</evidence>
<dbReference type="GO" id="GO:0005524">
    <property type="term" value="F:ATP binding"/>
    <property type="evidence" value="ECO:0007669"/>
    <property type="project" value="UniProtKB-KW"/>
</dbReference>
<keyword evidence="3" id="KW-1185">Reference proteome</keyword>
<dbReference type="Proteomes" id="UP000831859">
    <property type="component" value="Plasmid p1unnamed"/>
</dbReference>
<accession>A0ABY4PJ21</accession>
<feature type="domain" description="IstB-like ATP-binding" evidence="1">
    <location>
        <begin position="100"/>
        <end position="244"/>
    </location>
</feature>
<protein>
    <submittedName>
        <fullName evidence="2">ATP-binding protein</fullName>
    </submittedName>
</protein>
<evidence type="ECO:0000313" key="3">
    <source>
        <dbReference type="Proteomes" id="UP000831859"/>
    </source>
</evidence>
<dbReference type="InterPro" id="IPR002611">
    <property type="entry name" value="IstB_ATP-bd"/>
</dbReference>
<evidence type="ECO:0000259" key="1">
    <source>
        <dbReference type="Pfam" id="PF01695"/>
    </source>
</evidence>
<dbReference type="InterPro" id="IPR027417">
    <property type="entry name" value="P-loop_NTPase"/>
</dbReference>
<dbReference type="Pfam" id="PF01695">
    <property type="entry name" value="IstB_IS21"/>
    <property type="match status" value="1"/>
</dbReference>
<dbReference type="PANTHER" id="PTHR30050">
    <property type="entry name" value="CHROMOSOMAL REPLICATION INITIATOR PROTEIN DNAA"/>
    <property type="match status" value="1"/>
</dbReference>
<keyword evidence="2" id="KW-0547">Nucleotide-binding</keyword>
<sequence length="274" mass="31428">MTWTSNGFKSFLREHQKTSDQVCSKHGCHLVEFDKPKPHLVCTKCQKEALHQREHEMIDNSVVSIQKRRTTDVLAKDSIITDDSLKNASFDNFETDSEETKQALHLSKQLAYKYMTTNEQFNTLLTGQPGRGKSHLALSMLKAVNNHSKKPASCLFVSIDELFRKIKESFNYSESKFDEATMVRLLSKVDLLVMDDLGSEASMKRDSNEASDFVQRVLFGIFNARTRTIITTNLNSKELSQMYNPKLISRMEKNVKGHIIKFTEATSDKRMIEF</sequence>
<dbReference type="EMBL" id="CP093363">
    <property type="protein sequence ID" value="UQS85818.1"/>
    <property type="molecule type" value="Genomic_DNA"/>
</dbReference>
<dbReference type="SUPFAM" id="SSF52540">
    <property type="entry name" value="P-loop containing nucleoside triphosphate hydrolases"/>
    <property type="match status" value="1"/>
</dbReference>
<dbReference type="RefSeq" id="WP_249511782.1">
    <property type="nucleotide sequence ID" value="NZ_CP093363.1"/>
</dbReference>
<dbReference type="CDD" id="cd00009">
    <property type="entry name" value="AAA"/>
    <property type="match status" value="1"/>
</dbReference>
<keyword evidence="2" id="KW-0614">Plasmid</keyword>
<keyword evidence="2" id="KW-0067">ATP-binding</keyword>
<name>A0ABY4PJ21_9LACO</name>